<sequence>MCGIFFALNKQSSHYINGELNIFETAFNLLNKRGPDTSSFIVKDNKLFGFKRLAINDLSPEGNQPFFSPLSNDPNEYKILSMCNGELYNHSVMESKYKLTMKSHSDCECIIPLYKLFTHTQNRIERKLSQLFNEIDGVFAMVIDDIERNKIIVARDRIGVKPLFIYNNDKYFIVSSEAKTIDYILQHVSSSEYLNKTNIVQLPPRSFGIYNINTNTFDITEYFNINNFLIPHTEYVDKDNLLYNYNEKLNIHINNVHNLLYRAVYKRLLSDRPIGCLLSGGVDSSIIASVLSNIYKRQGKKIKTFSIGFPDSTDLKYARIVADHIQSDHHEYIIQYEDALKVIPEVINTIETYDITTIRASTPMYLLCKWIKENYDETVIFSGEGSDEVFGGYLYFHNAPDSFELHRETIRLVSNLHVYDVLRADRCTSGNSLELREPFLDRDLVNYVCDTLGYYKQPLEGYEKYLLRKAFKGYLPSSVLWRKKAAFSDAVSGSEKPWYKYIQEYCETLISDEELDTVNRNKDDNEIKFTKESLWYYNTFKNKFPCYDLNVQYWLPKWCNTTDPSATTINNVYNKKDHE</sequence>
<keyword evidence="3" id="KW-0436">Ligase</keyword>
<evidence type="ECO:0000256" key="1">
    <source>
        <dbReference type="ARBA" id="ARBA00005187"/>
    </source>
</evidence>
<keyword evidence="6" id="KW-0067">ATP-binding</keyword>
<reference evidence="11" key="1">
    <citation type="journal article" date="2020" name="Nature">
        <title>Giant virus diversity and host interactions through global metagenomics.</title>
        <authorList>
            <person name="Schulz F."/>
            <person name="Roux S."/>
            <person name="Paez-Espino D."/>
            <person name="Jungbluth S."/>
            <person name="Walsh D.A."/>
            <person name="Denef V.J."/>
            <person name="McMahon K.D."/>
            <person name="Konstantinidis K.T."/>
            <person name="Eloe-Fadrosh E.A."/>
            <person name="Kyrpides N.C."/>
            <person name="Woyke T."/>
        </authorList>
    </citation>
    <scope>NUCLEOTIDE SEQUENCE</scope>
    <source>
        <strain evidence="11">GVMAG-M-3300023184-24</strain>
    </source>
</reference>
<dbReference type="PIRSF" id="PIRSF001589">
    <property type="entry name" value="Asn_synthetase_glu-h"/>
    <property type="match status" value="1"/>
</dbReference>
<protein>
    <recommendedName>
        <fullName evidence="2">asparagine synthase (glutamine-hydrolyzing)</fullName>
        <ecNumber evidence="2">6.3.5.4</ecNumber>
    </recommendedName>
    <alternativeName>
        <fullName evidence="8">Glutamine-dependent asparagine synthetase</fullName>
    </alternativeName>
</protein>
<comment type="catalytic activity">
    <reaction evidence="9">
        <text>L-aspartate + L-glutamine + ATP + H2O = L-asparagine + L-glutamate + AMP + diphosphate + H(+)</text>
        <dbReference type="Rhea" id="RHEA:12228"/>
        <dbReference type="ChEBI" id="CHEBI:15377"/>
        <dbReference type="ChEBI" id="CHEBI:15378"/>
        <dbReference type="ChEBI" id="CHEBI:29985"/>
        <dbReference type="ChEBI" id="CHEBI:29991"/>
        <dbReference type="ChEBI" id="CHEBI:30616"/>
        <dbReference type="ChEBI" id="CHEBI:33019"/>
        <dbReference type="ChEBI" id="CHEBI:58048"/>
        <dbReference type="ChEBI" id="CHEBI:58359"/>
        <dbReference type="ChEBI" id="CHEBI:456215"/>
        <dbReference type="EC" id="6.3.5.4"/>
    </reaction>
</comment>
<evidence type="ECO:0000256" key="2">
    <source>
        <dbReference type="ARBA" id="ARBA00012737"/>
    </source>
</evidence>
<dbReference type="Pfam" id="PF00733">
    <property type="entry name" value="Asn_synthase"/>
    <property type="match status" value="2"/>
</dbReference>
<evidence type="ECO:0000313" key="11">
    <source>
        <dbReference type="EMBL" id="QHT88059.1"/>
    </source>
</evidence>
<feature type="domain" description="Glutamine amidotransferase type-2" evidence="10">
    <location>
        <begin position="2"/>
        <end position="213"/>
    </location>
</feature>
<evidence type="ECO:0000256" key="3">
    <source>
        <dbReference type="ARBA" id="ARBA00022598"/>
    </source>
</evidence>
<dbReference type="InterPro" id="IPR017932">
    <property type="entry name" value="GATase_2_dom"/>
</dbReference>
<dbReference type="InterPro" id="IPR050795">
    <property type="entry name" value="Asn_Synthetase"/>
</dbReference>
<dbReference type="SUPFAM" id="SSF56235">
    <property type="entry name" value="N-terminal nucleophile aminohydrolases (Ntn hydrolases)"/>
    <property type="match status" value="1"/>
</dbReference>
<keyword evidence="5" id="KW-0547">Nucleotide-binding</keyword>
<dbReference type="PANTHER" id="PTHR11772">
    <property type="entry name" value="ASPARAGINE SYNTHETASE"/>
    <property type="match status" value="1"/>
</dbReference>
<dbReference type="InterPro" id="IPR014729">
    <property type="entry name" value="Rossmann-like_a/b/a_fold"/>
</dbReference>
<dbReference type="CDD" id="cd01991">
    <property type="entry name" value="Asn_synthase_B_C"/>
    <property type="match status" value="1"/>
</dbReference>
<proteinExistence type="predicted"/>
<evidence type="ECO:0000256" key="9">
    <source>
        <dbReference type="ARBA" id="ARBA00048741"/>
    </source>
</evidence>
<dbReference type="GO" id="GO:0005829">
    <property type="term" value="C:cytosol"/>
    <property type="evidence" value="ECO:0007669"/>
    <property type="project" value="TreeGrafter"/>
</dbReference>
<dbReference type="GO" id="GO:0006529">
    <property type="term" value="P:asparagine biosynthetic process"/>
    <property type="evidence" value="ECO:0007669"/>
    <property type="project" value="UniProtKB-KW"/>
</dbReference>
<dbReference type="InterPro" id="IPR001962">
    <property type="entry name" value="Asn_synthase"/>
</dbReference>
<dbReference type="PANTHER" id="PTHR11772:SF23">
    <property type="entry name" value="ASPARAGINE SYNTHETASE [GLUTAMINE-HYDROLYZING]"/>
    <property type="match status" value="1"/>
</dbReference>
<evidence type="ECO:0000256" key="4">
    <source>
        <dbReference type="ARBA" id="ARBA00022605"/>
    </source>
</evidence>
<dbReference type="InterPro" id="IPR006426">
    <property type="entry name" value="Asn_synth_AEB"/>
</dbReference>
<keyword evidence="7" id="KW-0061">Asparagine biosynthesis</keyword>
<comment type="pathway">
    <text evidence="1">Amino-acid biosynthesis; L-asparagine biosynthesis; L-asparagine from L-aspartate (L-Gln route): step 1/1.</text>
</comment>
<evidence type="ECO:0000256" key="6">
    <source>
        <dbReference type="ARBA" id="ARBA00022840"/>
    </source>
</evidence>
<dbReference type="GO" id="GO:0004066">
    <property type="term" value="F:asparagine synthase (glutamine-hydrolyzing) activity"/>
    <property type="evidence" value="ECO:0007669"/>
    <property type="project" value="UniProtKB-EC"/>
</dbReference>
<dbReference type="EMBL" id="MN740108">
    <property type="protein sequence ID" value="QHT88059.1"/>
    <property type="molecule type" value="Genomic_DNA"/>
</dbReference>
<evidence type="ECO:0000256" key="5">
    <source>
        <dbReference type="ARBA" id="ARBA00022741"/>
    </source>
</evidence>
<evidence type="ECO:0000256" key="7">
    <source>
        <dbReference type="ARBA" id="ARBA00022888"/>
    </source>
</evidence>
<dbReference type="AlphaFoldDB" id="A0A6C0I5J0"/>
<dbReference type="NCBIfam" id="TIGR01536">
    <property type="entry name" value="asn_synth_AEB"/>
    <property type="match status" value="1"/>
</dbReference>
<dbReference type="GO" id="GO:0005524">
    <property type="term" value="F:ATP binding"/>
    <property type="evidence" value="ECO:0007669"/>
    <property type="project" value="UniProtKB-KW"/>
</dbReference>
<dbReference type="PROSITE" id="PS51278">
    <property type="entry name" value="GATASE_TYPE_2"/>
    <property type="match status" value="1"/>
</dbReference>
<name>A0A6C0I5J0_9ZZZZ</name>
<dbReference type="EC" id="6.3.5.4" evidence="2"/>
<dbReference type="Pfam" id="PF13537">
    <property type="entry name" value="GATase_7"/>
    <property type="match status" value="1"/>
</dbReference>
<dbReference type="SUPFAM" id="SSF52402">
    <property type="entry name" value="Adenine nucleotide alpha hydrolases-like"/>
    <property type="match status" value="1"/>
</dbReference>
<accession>A0A6C0I5J0</accession>
<evidence type="ECO:0000256" key="8">
    <source>
        <dbReference type="ARBA" id="ARBA00030234"/>
    </source>
</evidence>
<evidence type="ECO:0000259" key="10">
    <source>
        <dbReference type="PROSITE" id="PS51278"/>
    </source>
</evidence>
<dbReference type="InterPro" id="IPR029055">
    <property type="entry name" value="Ntn_hydrolases_N"/>
</dbReference>
<keyword evidence="4" id="KW-0028">Amino-acid biosynthesis</keyword>
<dbReference type="Gene3D" id="3.60.20.10">
    <property type="entry name" value="Glutamine Phosphoribosylpyrophosphate, subunit 1, domain 1"/>
    <property type="match status" value="1"/>
</dbReference>
<dbReference type="Gene3D" id="3.40.50.620">
    <property type="entry name" value="HUPs"/>
    <property type="match status" value="1"/>
</dbReference>
<organism evidence="11">
    <name type="scientific">viral metagenome</name>
    <dbReference type="NCBI Taxonomy" id="1070528"/>
    <lineage>
        <taxon>unclassified sequences</taxon>
        <taxon>metagenomes</taxon>
        <taxon>organismal metagenomes</taxon>
    </lineage>
</organism>